<evidence type="ECO:0000313" key="2">
    <source>
        <dbReference type="Proteomes" id="UP001271725"/>
    </source>
</evidence>
<dbReference type="Proteomes" id="UP001271725">
    <property type="component" value="Unassembled WGS sequence"/>
</dbReference>
<evidence type="ECO:0000313" key="1">
    <source>
        <dbReference type="EMBL" id="MDX7150085.1"/>
    </source>
</evidence>
<dbReference type="AlphaFoldDB" id="A0AAW9EVX1"/>
<dbReference type="EMBL" id="JAXABJ010000017">
    <property type="protein sequence ID" value="MDX7150085.1"/>
    <property type="molecule type" value="Genomic_DNA"/>
</dbReference>
<name>A0AAW9EVX1_9ENTR</name>
<gene>
    <name evidence="1" type="ORF">SJ265_20100</name>
</gene>
<accession>A0AAW9EVX1</accession>
<proteinExistence type="predicted"/>
<protein>
    <submittedName>
        <fullName evidence="1">Uncharacterized protein</fullName>
    </submittedName>
</protein>
<comment type="caution">
    <text evidence="1">The sequence shown here is derived from an EMBL/GenBank/DDBJ whole genome shotgun (WGS) entry which is preliminary data.</text>
</comment>
<dbReference type="RefSeq" id="WP_319868713.1">
    <property type="nucleotide sequence ID" value="NZ_JAXABJ010000017.1"/>
</dbReference>
<organism evidence="1 2">
    <name type="scientific">Citrobacter portucalensis</name>
    <dbReference type="NCBI Taxonomy" id="1639133"/>
    <lineage>
        <taxon>Bacteria</taxon>
        <taxon>Pseudomonadati</taxon>
        <taxon>Pseudomonadota</taxon>
        <taxon>Gammaproteobacteria</taxon>
        <taxon>Enterobacterales</taxon>
        <taxon>Enterobacteriaceae</taxon>
        <taxon>Citrobacter</taxon>
        <taxon>Citrobacter freundii complex</taxon>
    </lineage>
</organism>
<sequence length="51" mass="5940">MNTKAIDESVMRRPSFRVMDKLQRHVNAELLRVAKEKERELQAMIGSLIAE</sequence>
<reference evidence="1" key="1">
    <citation type="submission" date="2023-11" db="EMBL/GenBank/DDBJ databases">
        <title>Detection of rare carbapenemases in Enterobacterales - comparison of two colorimetric and two CIM-based carbapenemase assays.</title>
        <authorList>
            <person name="Schaffarczyk L."/>
            <person name="Noster J."/>
            <person name="Stelzer Y."/>
            <person name="Sattler J."/>
            <person name="Gatermann S."/>
            <person name="Hamprecht A."/>
        </authorList>
    </citation>
    <scope>NUCLEOTIDE SEQUENCE</scope>
    <source>
        <strain evidence="1">CIM-Carb-133</strain>
    </source>
</reference>